<keyword evidence="1" id="KW-1133">Transmembrane helix</keyword>
<dbReference type="STRING" id="1797985.A2Y83_01120"/>
<name>A0A1F5S104_9BACT</name>
<evidence type="ECO:0000256" key="1">
    <source>
        <dbReference type="SAM" id="Phobius"/>
    </source>
</evidence>
<dbReference type="AlphaFoldDB" id="A0A1F5S104"/>
<comment type="caution">
    <text evidence="2">The sequence shown here is derived from an EMBL/GenBank/DDBJ whole genome shotgun (WGS) entry which is preliminary data.</text>
</comment>
<organism evidence="2 3">
    <name type="scientific">Candidatus Falkowbacteria bacterium RBG_13_39_14</name>
    <dbReference type="NCBI Taxonomy" id="1797985"/>
    <lineage>
        <taxon>Bacteria</taxon>
        <taxon>Candidatus Falkowiibacteriota</taxon>
    </lineage>
</organism>
<evidence type="ECO:0000313" key="3">
    <source>
        <dbReference type="Proteomes" id="UP000178323"/>
    </source>
</evidence>
<feature type="transmembrane region" description="Helical" evidence="1">
    <location>
        <begin position="55"/>
        <end position="82"/>
    </location>
</feature>
<dbReference type="Pfam" id="PF18895">
    <property type="entry name" value="T4SS_pilin"/>
    <property type="match status" value="1"/>
</dbReference>
<sequence length="135" mass="14487">MSKLTILFIAAAFLITPVGKVNAAYTGLLPDCDISREAGGRPCALDDFLVLAVNLINYMLAISGSLALLFFIYGGFTWLIAAGNSDKVSKGKEILSSAALGILVVLASWMIVNFVYTTLYGTGQGDAKKEWWTNK</sequence>
<proteinExistence type="predicted"/>
<reference evidence="2 3" key="1">
    <citation type="journal article" date="2016" name="Nat. Commun.">
        <title>Thousands of microbial genomes shed light on interconnected biogeochemical processes in an aquifer system.</title>
        <authorList>
            <person name="Anantharaman K."/>
            <person name="Brown C.T."/>
            <person name="Hug L.A."/>
            <person name="Sharon I."/>
            <person name="Castelle C.J."/>
            <person name="Probst A.J."/>
            <person name="Thomas B.C."/>
            <person name="Singh A."/>
            <person name="Wilkins M.J."/>
            <person name="Karaoz U."/>
            <person name="Brodie E.L."/>
            <person name="Williams K.H."/>
            <person name="Hubbard S.S."/>
            <person name="Banfield J.F."/>
        </authorList>
    </citation>
    <scope>NUCLEOTIDE SEQUENCE [LARGE SCALE GENOMIC DNA]</scope>
</reference>
<dbReference type="InterPro" id="IPR043993">
    <property type="entry name" value="T4SS_pilin"/>
</dbReference>
<dbReference type="Proteomes" id="UP000178323">
    <property type="component" value="Unassembled WGS sequence"/>
</dbReference>
<protein>
    <submittedName>
        <fullName evidence="2">Uncharacterized protein</fullName>
    </submittedName>
</protein>
<keyword evidence="1" id="KW-0812">Transmembrane</keyword>
<gene>
    <name evidence="2" type="ORF">A2Y83_01120</name>
</gene>
<dbReference type="EMBL" id="MFFS01000093">
    <property type="protein sequence ID" value="OGF20358.1"/>
    <property type="molecule type" value="Genomic_DNA"/>
</dbReference>
<evidence type="ECO:0000313" key="2">
    <source>
        <dbReference type="EMBL" id="OGF20358.1"/>
    </source>
</evidence>
<feature type="transmembrane region" description="Helical" evidence="1">
    <location>
        <begin position="94"/>
        <end position="116"/>
    </location>
</feature>
<keyword evidence="1" id="KW-0472">Membrane</keyword>
<accession>A0A1F5S104</accession>